<organism evidence="5 6">
    <name type="scientific">Paenibacillus barengoltzii J12</name>
    <dbReference type="NCBI Taxonomy" id="935846"/>
    <lineage>
        <taxon>Bacteria</taxon>
        <taxon>Bacillati</taxon>
        <taxon>Bacillota</taxon>
        <taxon>Bacilli</taxon>
        <taxon>Bacillales</taxon>
        <taxon>Paenibacillaceae</taxon>
        <taxon>Paenibacillus</taxon>
    </lineage>
</organism>
<dbReference type="PROSITE" id="PS50949">
    <property type="entry name" value="HTH_GNTR"/>
    <property type="match status" value="1"/>
</dbReference>
<dbReference type="Gene3D" id="3.40.50.2300">
    <property type="match status" value="2"/>
</dbReference>
<protein>
    <submittedName>
        <fullName evidence="5">Transcriptional regulator, GntR family</fullName>
    </submittedName>
</protein>
<evidence type="ECO:0000256" key="1">
    <source>
        <dbReference type="ARBA" id="ARBA00023015"/>
    </source>
</evidence>
<dbReference type="InterPro" id="IPR000524">
    <property type="entry name" value="Tscrpt_reg_HTH_GntR"/>
</dbReference>
<dbReference type="SMART" id="SM00345">
    <property type="entry name" value="HTH_GNTR"/>
    <property type="match status" value="1"/>
</dbReference>
<dbReference type="InterPro" id="IPR036388">
    <property type="entry name" value="WH-like_DNA-bd_sf"/>
</dbReference>
<dbReference type="InterPro" id="IPR028082">
    <property type="entry name" value="Peripla_BP_I"/>
</dbReference>
<dbReference type="InterPro" id="IPR036390">
    <property type="entry name" value="WH_DNA-bd_sf"/>
</dbReference>
<proteinExistence type="predicted"/>
<dbReference type="PRINTS" id="PR00035">
    <property type="entry name" value="HTHGNTR"/>
</dbReference>
<dbReference type="CDD" id="cd06267">
    <property type="entry name" value="PBP1_LacI_sugar_binding-like"/>
    <property type="match status" value="1"/>
</dbReference>
<keyword evidence="3" id="KW-0804">Transcription</keyword>
<evidence type="ECO:0000313" key="6">
    <source>
        <dbReference type="Proteomes" id="UP000192939"/>
    </source>
</evidence>
<dbReference type="Gene3D" id="1.10.10.10">
    <property type="entry name" value="Winged helix-like DNA-binding domain superfamily/Winged helix DNA-binding domain"/>
    <property type="match status" value="1"/>
</dbReference>
<gene>
    <name evidence="5" type="ORF">SAMN02744124_02472</name>
</gene>
<dbReference type="EMBL" id="FXAE01000024">
    <property type="protein sequence ID" value="SMF32966.1"/>
    <property type="molecule type" value="Genomic_DNA"/>
</dbReference>
<dbReference type="InterPro" id="IPR046335">
    <property type="entry name" value="LacI/GalR-like_sensor"/>
</dbReference>
<dbReference type="PANTHER" id="PTHR30146">
    <property type="entry name" value="LACI-RELATED TRANSCRIPTIONAL REPRESSOR"/>
    <property type="match status" value="1"/>
</dbReference>
<comment type="caution">
    <text evidence="5">The sequence shown here is derived from an EMBL/GenBank/DDBJ whole genome shotgun (WGS) entry which is preliminary data.</text>
</comment>
<dbReference type="Pfam" id="PF00392">
    <property type="entry name" value="GntR"/>
    <property type="match status" value="1"/>
</dbReference>
<sequence length="364" mass="41470">MVKNLPLYKQIQDDIKERILSGELRPGDRIPSEKELAEEYHVSQITSKNALIGLADEGILTRHQGKGTFVNEEVWKVLNTAGTAQRTGTPYKGTIGLIIPTLQTKVEQRIVDNIERFAWASGYQLTLSISRESQRNESEAIEAFNRNGVKGMVIFPTEEENYNEDILRLSIDKFPLVLIDRYLKDIRTYSVSADNEKGTFNAVSYLLEQGHRNIALISPVITNTVTEDRAAGFERAFYQNQLPINKNQWCILNINDIHNGNGEEMIYDFFRSHPEITAAFVMNAQLTNYAYDALLRLGKRVPEDFTLFGFDEPGRPGIHYVEQDIATMCKHTVEGLLEQMEGRSNPRRVTVPVELIIKNILYTK</sequence>
<dbReference type="CDD" id="cd07377">
    <property type="entry name" value="WHTH_GntR"/>
    <property type="match status" value="1"/>
</dbReference>
<keyword evidence="1" id="KW-0805">Transcription regulation</keyword>
<dbReference type="Proteomes" id="UP000192939">
    <property type="component" value="Unassembled WGS sequence"/>
</dbReference>
<dbReference type="SUPFAM" id="SSF53822">
    <property type="entry name" value="Periplasmic binding protein-like I"/>
    <property type="match status" value="1"/>
</dbReference>
<keyword evidence="2" id="KW-0238">DNA-binding</keyword>
<feature type="domain" description="HTH gntR-type" evidence="4">
    <location>
        <begin position="5"/>
        <end position="73"/>
    </location>
</feature>
<evidence type="ECO:0000313" key="5">
    <source>
        <dbReference type="EMBL" id="SMF32966.1"/>
    </source>
</evidence>
<dbReference type="PANTHER" id="PTHR30146:SF109">
    <property type="entry name" value="HTH-TYPE TRANSCRIPTIONAL REGULATOR GALS"/>
    <property type="match status" value="1"/>
</dbReference>
<accession>A0ABY1LYC5</accession>
<evidence type="ECO:0000259" key="4">
    <source>
        <dbReference type="PROSITE" id="PS50949"/>
    </source>
</evidence>
<name>A0ABY1LYC5_9BACL</name>
<evidence type="ECO:0000256" key="2">
    <source>
        <dbReference type="ARBA" id="ARBA00023125"/>
    </source>
</evidence>
<reference evidence="5 6" key="1">
    <citation type="submission" date="2017-04" db="EMBL/GenBank/DDBJ databases">
        <authorList>
            <person name="Varghese N."/>
            <person name="Submissions S."/>
        </authorList>
    </citation>
    <scope>NUCLEOTIDE SEQUENCE [LARGE SCALE GENOMIC DNA]</scope>
    <source>
        <strain evidence="5 6">J12</strain>
    </source>
</reference>
<keyword evidence="6" id="KW-1185">Reference proteome</keyword>
<evidence type="ECO:0000256" key="3">
    <source>
        <dbReference type="ARBA" id="ARBA00023163"/>
    </source>
</evidence>
<dbReference type="Pfam" id="PF13377">
    <property type="entry name" value="Peripla_BP_3"/>
    <property type="match status" value="1"/>
</dbReference>
<dbReference type="RefSeq" id="WP_368017497.1">
    <property type="nucleotide sequence ID" value="NZ_FXAE01000024.1"/>
</dbReference>
<dbReference type="SUPFAM" id="SSF46785">
    <property type="entry name" value="Winged helix' DNA-binding domain"/>
    <property type="match status" value="1"/>
</dbReference>